<name>A0A6A6SSJ4_9PLEO</name>
<dbReference type="AlphaFoldDB" id="A0A6A6SSJ4"/>
<organism evidence="1 2">
    <name type="scientific">Lophiostoma macrostomum CBS 122681</name>
    <dbReference type="NCBI Taxonomy" id="1314788"/>
    <lineage>
        <taxon>Eukaryota</taxon>
        <taxon>Fungi</taxon>
        <taxon>Dikarya</taxon>
        <taxon>Ascomycota</taxon>
        <taxon>Pezizomycotina</taxon>
        <taxon>Dothideomycetes</taxon>
        <taxon>Pleosporomycetidae</taxon>
        <taxon>Pleosporales</taxon>
        <taxon>Lophiostomataceae</taxon>
        <taxon>Lophiostoma</taxon>
    </lineage>
</organism>
<dbReference type="OrthoDB" id="3920403at2759"/>
<evidence type="ECO:0000313" key="1">
    <source>
        <dbReference type="EMBL" id="KAF2649174.1"/>
    </source>
</evidence>
<reference evidence="1" key="1">
    <citation type="journal article" date="2020" name="Stud. Mycol.">
        <title>101 Dothideomycetes genomes: a test case for predicting lifestyles and emergence of pathogens.</title>
        <authorList>
            <person name="Haridas S."/>
            <person name="Albert R."/>
            <person name="Binder M."/>
            <person name="Bloem J."/>
            <person name="Labutti K."/>
            <person name="Salamov A."/>
            <person name="Andreopoulos B."/>
            <person name="Baker S."/>
            <person name="Barry K."/>
            <person name="Bills G."/>
            <person name="Bluhm B."/>
            <person name="Cannon C."/>
            <person name="Castanera R."/>
            <person name="Culley D."/>
            <person name="Daum C."/>
            <person name="Ezra D."/>
            <person name="Gonzalez J."/>
            <person name="Henrissat B."/>
            <person name="Kuo A."/>
            <person name="Liang C."/>
            <person name="Lipzen A."/>
            <person name="Lutzoni F."/>
            <person name="Magnuson J."/>
            <person name="Mondo S."/>
            <person name="Nolan M."/>
            <person name="Ohm R."/>
            <person name="Pangilinan J."/>
            <person name="Park H.-J."/>
            <person name="Ramirez L."/>
            <person name="Alfaro M."/>
            <person name="Sun H."/>
            <person name="Tritt A."/>
            <person name="Yoshinaga Y."/>
            <person name="Zwiers L.-H."/>
            <person name="Turgeon B."/>
            <person name="Goodwin S."/>
            <person name="Spatafora J."/>
            <person name="Crous P."/>
            <person name="Grigoriev I."/>
        </authorList>
    </citation>
    <scope>NUCLEOTIDE SEQUENCE</scope>
    <source>
        <strain evidence="1">CBS 122681</strain>
    </source>
</reference>
<keyword evidence="2" id="KW-1185">Reference proteome</keyword>
<gene>
    <name evidence="1" type="ORF">K491DRAFT_721933</name>
</gene>
<protein>
    <submittedName>
        <fullName evidence="1">Uncharacterized protein</fullName>
    </submittedName>
</protein>
<evidence type="ECO:0000313" key="2">
    <source>
        <dbReference type="Proteomes" id="UP000799324"/>
    </source>
</evidence>
<sequence length="222" mass="24212">MSALTSPLTPTPSNPMIPSEIALLPRPLAADGLSVGQLVSKDSKLNPSDLFDRDYDDVGCKWYKDVVILSTKTNTFTTSLGGTLLVQNPLDSDTEMGTIEAEEMRVRSLKDPNDALSKRLATGDTYPWIKEQVQKGDVGFVVAVREVTNASYKRATLRDAGNGNWEVVREVGGEVRDGKRRDSGLDVQTGSKRDAVGVIMKRVIVEGDHVTLGDELSTELFE</sequence>
<proteinExistence type="predicted"/>
<dbReference type="Proteomes" id="UP000799324">
    <property type="component" value="Unassembled WGS sequence"/>
</dbReference>
<dbReference type="EMBL" id="MU004504">
    <property type="protein sequence ID" value="KAF2649174.1"/>
    <property type="molecule type" value="Genomic_DNA"/>
</dbReference>
<accession>A0A6A6SSJ4</accession>